<dbReference type="InterPro" id="IPR050465">
    <property type="entry name" value="UPF0194_transport"/>
</dbReference>
<keyword evidence="4" id="KW-1133">Transmembrane helix</keyword>
<organism evidence="6 7">
    <name type="scientific">Roseibium album</name>
    <dbReference type="NCBI Taxonomy" id="311410"/>
    <lineage>
        <taxon>Bacteria</taxon>
        <taxon>Pseudomonadati</taxon>
        <taxon>Pseudomonadota</taxon>
        <taxon>Alphaproteobacteria</taxon>
        <taxon>Hyphomicrobiales</taxon>
        <taxon>Stappiaceae</taxon>
        <taxon>Roseibium</taxon>
    </lineage>
</organism>
<accession>A0A0M6ZV78</accession>
<evidence type="ECO:0000256" key="4">
    <source>
        <dbReference type="SAM" id="Phobius"/>
    </source>
</evidence>
<keyword evidence="2 3" id="KW-0175">Coiled coil</keyword>
<keyword evidence="4" id="KW-0812">Transmembrane</keyword>
<evidence type="ECO:0000313" key="6">
    <source>
        <dbReference type="EMBL" id="CTQ74436.1"/>
    </source>
</evidence>
<dbReference type="InterPro" id="IPR009875">
    <property type="entry name" value="PilZ_domain"/>
</dbReference>
<evidence type="ECO:0000313" key="7">
    <source>
        <dbReference type="Proteomes" id="UP000049983"/>
    </source>
</evidence>
<dbReference type="PANTHER" id="PTHR32347">
    <property type="entry name" value="EFFLUX SYSTEM COMPONENT YKNX-RELATED"/>
    <property type="match status" value="1"/>
</dbReference>
<feature type="domain" description="PilZ" evidence="5">
    <location>
        <begin position="7"/>
        <end position="106"/>
    </location>
</feature>
<sequence length="524" mass="57915">MEIIHERPSQRLHYRVTAPMRVAMGAQSFDAVDWGLGGCRIAGAFRDLPEMGSCHTLLCTLPFQGFNITLQAEAEVVRLDEAGGEVAFRFVQLGEREAALMQHFVEDLVRGKMTDVADTIVRIDTPVTPVPTKPDPNPVEALPVRRWPLRQIVMTLFYVALGAAVFGYVGVYAFATLFRLEVESAVVTADRSTVTAPVAGRIVDLPQRTGALVTAGSLLAVLENTDRQDTLRRAKSELASTRAELAERQALVEEERRRAEGYALVAKNNVRQAESQLAGLALAKENASLKLDRVRALAAKGLILTDEVETAELSLKSVDSDLARKQIHIQELKELIDGGNSIRLFTGNAFAGRLAEMEARVARLKTEEDYQQRLVEDLGARETEQEVLAPTDGRLISVEIARGNAVKQGAPLLVFEETGAEEIWAFLTQEEVLQVRRGSTASLYVPTENRWMSAEVMEIDRTAGFVDEVTETHRFRSPDGRSAQVTLRPAEGDLPSSGTPVTVYFERHRNNLVFRTLQQLTRGL</sequence>
<evidence type="ECO:0000256" key="2">
    <source>
        <dbReference type="ARBA" id="ARBA00023054"/>
    </source>
</evidence>
<proteinExistence type="predicted"/>
<dbReference type="STRING" id="311410.LA5095_00909"/>
<keyword evidence="4" id="KW-0472">Membrane</keyword>
<comment type="subcellular location">
    <subcellularLocation>
        <location evidence="1">Cell envelope</location>
    </subcellularLocation>
</comment>
<dbReference type="AlphaFoldDB" id="A0A0M6ZV78"/>
<gene>
    <name evidence="6" type="ORF">LA5096_04047</name>
</gene>
<dbReference type="Gene3D" id="2.40.50.100">
    <property type="match status" value="1"/>
</dbReference>
<dbReference type="OrthoDB" id="8351399at2"/>
<dbReference type="InterPro" id="IPR011053">
    <property type="entry name" value="Single_hybrid_motif"/>
</dbReference>
<dbReference type="Gene3D" id="2.40.10.220">
    <property type="entry name" value="predicted glycosyltransferase like domains"/>
    <property type="match status" value="1"/>
</dbReference>
<feature type="coiled-coil region" evidence="3">
    <location>
        <begin position="231"/>
        <end position="258"/>
    </location>
</feature>
<dbReference type="SUPFAM" id="SSF111369">
    <property type="entry name" value="HlyD-like secretion proteins"/>
    <property type="match status" value="1"/>
</dbReference>
<dbReference type="Pfam" id="PF07238">
    <property type="entry name" value="PilZ"/>
    <property type="match status" value="1"/>
</dbReference>
<name>A0A0M6ZV78_9HYPH</name>
<dbReference type="PANTHER" id="PTHR32347:SF23">
    <property type="entry name" value="BLL5650 PROTEIN"/>
    <property type="match status" value="1"/>
</dbReference>
<keyword evidence="7" id="KW-1185">Reference proteome</keyword>
<reference evidence="7" key="1">
    <citation type="submission" date="2015-07" db="EMBL/GenBank/DDBJ databases">
        <authorList>
            <person name="Rodrigo-Torres Lidia"/>
            <person name="Arahal R.David."/>
        </authorList>
    </citation>
    <scope>NUCLEOTIDE SEQUENCE [LARGE SCALE GENOMIC DNA]</scope>
    <source>
        <strain evidence="7">CECT 5096</strain>
    </source>
</reference>
<evidence type="ECO:0000259" key="5">
    <source>
        <dbReference type="Pfam" id="PF07238"/>
    </source>
</evidence>
<evidence type="ECO:0000256" key="1">
    <source>
        <dbReference type="ARBA" id="ARBA00004196"/>
    </source>
</evidence>
<protein>
    <submittedName>
        <fullName evidence="6">Multidrug resistance protein MdtN</fullName>
    </submittedName>
</protein>
<dbReference type="Proteomes" id="UP000049983">
    <property type="component" value="Unassembled WGS sequence"/>
</dbReference>
<dbReference type="SUPFAM" id="SSF51230">
    <property type="entry name" value="Single hybrid motif"/>
    <property type="match status" value="1"/>
</dbReference>
<dbReference type="GO" id="GO:0030313">
    <property type="term" value="C:cell envelope"/>
    <property type="evidence" value="ECO:0007669"/>
    <property type="project" value="UniProtKB-SubCell"/>
</dbReference>
<dbReference type="GeneID" id="97671365"/>
<dbReference type="RefSeq" id="WP_082475908.1">
    <property type="nucleotide sequence ID" value="NZ_CXWA01000005.1"/>
</dbReference>
<feature type="transmembrane region" description="Helical" evidence="4">
    <location>
        <begin position="155"/>
        <end position="175"/>
    </location>
</feature>
<dbReference type="EMBL" id="CXWC01000011">
    <property type="protein sequence ID" value="CTQ74436.1"/>
    <property type="molecule type" value="Genomic_DNA"/>
</dbReference>
<evidence type="ECO:0000256" key="3">
    <source>
        <dbReference type="SAM" id="Coils"/>
    </source>
</evidence>
<dbReference type="GO" id="GO:0035438">
    <property type="term" value="F:cyclic-di-GMP binding"/>
    <property type="evidence" value="ECO:0007669"/>
    <property type="project" value="InterPro"/>
</dbReference>